<dbReference type="EMBL" id="SJPR01000001">
    <property type="protein sequence ID" value="TWU00348.1"/>
    <property type="molecule type" value="Genomic_DNA"/>
</dbReference>
<keyword evidence="1" id="KW-1133">Transmembrane helix</keyword>
<keyword evidence="1" id="KW-0472">Membrane</keyword>
<dbReference type="Proteomes" id="UP000317421">
    <property type="component" value="Unassembled WGS sequence"/>
</dbReference>
<name>A0A5C6ALK0_9BACT</name>
<protein>
    <submittedName>
        <fullName evidence="2">Uncharacterized protein</fullName>
    </submittedName>
</protein>
<comment type="caution">
    <text evidence="2">The sequence shown here is derived from an EMBL/GenBank/DDBJ whole genome shotgun (WGS) entry which is preliminary data.</text>
</comment>
<organism evidence="2 3">
    <name type="scientific">Botrimarina colliarenosi</name>
    <dbReference type="NCBI Taxonomy" id="2528001"/>
    <lineage>
        <taxon>Bacteria</taxon>
        <taxon>Pseudomonadati</taxon>
        <taxon>Planctomycetota</taxon>
        <taxon>Planctomycetia</taxon>
        <taxon>Pirellulales</taxon>
        <taxon>Lacipirellulaceae</taxon>
        <taxon>Botrimarina</taxon>
    </lineage>
</organism>
<sequence>MARAYAGALGSLAWAFTFARGALLGASIEGTALSAVIAMLALAGVGYIVGQIAEATVDESVRQRIQRQIDEFEAAKN</sequence>
<reference evidence="2 3" key="1">
    <citation type="submission" date="2019-02" db="EMBL/GenBank/DDBJ databases">
        <title>Deep-cultivation of Planctomycetes and their phenomic and genomic characterization uncovers novel biology.</title>
        <authorList>
            <person name="Wiegand S."/>
            <person name="Jogler M."/>
            <person name="Boedeker C."/>
            <person name="Pinto D."/>
            <person name="Vollmers J."/>
            <person name="Rivas-Marin E."/>
            <person name="Kohn T."/>
            <person name="Peeters S.H."/>
            <person name="Heuer A."/>
            <person name="Rast P."/>
            <person name="Oberbeckmann S."/>
            <person name="Bunk B."/>
            <person name="Jeske O."/>
            <person name="Meyerdierks A."/>
            <person name="Storesund J.E."/>
            <person name="Kallscheuer N."/>
            <person name="Luecker S."/>
            <person name="Lage O.M."/>
            <person name="Pohl T."/>
            <person name="Merkel B.J."/>
            <person name="Hornburger P."/>
            <person name="Mueller R.-W."/>
            <person name="Bruemmer F."/>
            <person name="Labrenz M."/>
            <person name="Spormann A.M."/>
            <person name="Op Den Camp H."/>
            <person name="Overmann J."/>
            <person name="Amann R."/>
            <person name="Jetten M.S.M."/>
            <person name="Mascher T."/>
            <person name="Medema M.H."/>
            <person name="Devos D.P."/>
            <person name="Kaster A.-K."/>
            <person name="Ovreas L."/>
            <person name="Rohde M."/>
            <person name="Galperin M.Y."/>
            <person name="Jogler C."/>
        </authorList>
    </citation>
    <scope>NUCLEOTIDE SEQUENCE [LARGE SCALE GENOMIC DNA]</scope>
    <source>
        <strain evidence="2 3">Pla108</strain>
    </source>
</reference>
<gene>
    <name evidence="2" type="ORF">Pla108_12970</name>
</gene>
<dbReference type="OrthoDB" id="290324at2"/>
<evidence type="ECO:0000256" key="1">
    <source>
        <dbReference type="SAM" id="Phobius"/>
    </source>
</evidence>
<evidence type="ECO:0000313" key="3">
    <source>
        <dbReference type="Proteomes" id="UP000317421"/>
    </source>
</evidence>
<feature type="transmembrane region" description="Helical" evidence="1">
    <location>
        <begin position="35"/>
        <end position="57"/>
    </location>
</feature>
<accession>A0A5C6ALK0</accession>
<evidence type="ECO:0000313" key="2">
    <source>
        <dbReference type="EMBL" id="TWU00348.1"/>
    </source>
</evidence>
<dbReference type="RefSeq" id="WP_146444030.1">
    <property type="nucleotide sequence ID" value="NZ_SJPR01000001.1"/>
</dbReference>
<proteinExistence type="predicted"/>
<dbReference type="AlphaFoldDB" id="A0A5C6ALK0"/>
<keyword evidence="3" id="KW-1185">Reference proteome</keyword>
<keyword evidence="1" id="KW-0812">Transmembrane</keyword>